<dbReference type="InterPro" id="IPR001638">
    <property type="entry name" value="Solute-binding_3/MltF_N"/>
</dbReference>
<dbReference type="OrthoDB" id="8481721at2"/>
<dbReference type="PANTHER" id="PTHR35936">
    <property type="entry name" value="MEMBRANE-BOUND LYTIC MUREIN TRANSGLYCOSYLASE F"/>
    <property type="match status" value="1"/>
</dbReference>
<dbReference type="Proteomes" id="UP000198762">
    <property type="component" value="Unassembled WGS sequence"/>
</dbReference>
<sequence>MARLLLMVWLLVPLLATGAGAPLTVGYVDFPPYQFRNTDGQPDGRFVELTRKVAREAGYELEFLYLPTARVYYYLETGAIDLWQGFSDNPAMGDKVLESDSRPLRVAYGVWYLSGTPEPGHFQDLFGKTLITITGYNYAGLASYLSQTEVIRAINTNNHDSALDMLERGRGDYLLDYQEPVLDLLMAKPVRGIRFTPMWVRDAAWLFSSASENAFQWRQDFDEAWDRLVTRGEVLPIERAGQSRRMEGLPL</sequence>
<dbReference type="AlphaFoldDB" id="A0A1I0DMN7"/>
<comment type="similarity">
    <text evidence="1">Belongs to the bacterial solute-binding protein 3 family.</text>
</comment>
<dbReference type="Pfam" id="PF00497">
    <property type="entry name" value="SBP_bac_3"/>
    <property type="match status" value="1"/>
</dbReference>
<evidence type="ECO:0000313" key="5">
    <source>
        <dbReference type="Proteomes" id="UP000198762"/>
    </source>
</evidence>
<proteinExistence type="inferred from homology"/>
<feature type="domain" description="Solute-binding protein family 3/N-terminal" evidence="3">
    <location>
        <begin position="24"/>
        <end position="233"/>
    </location>
</feature>
<evidence type="ECO:0000256" key="1">
    <source>
        <dbReference type="ARBA" id="ARBA00010333"/>
    </source>
</evidence>
<dbReference type="RefSeq" id="WP_091850952.1">
    <property type="nucleotide sequence ID" value="NZ_FOHZ01000007.1"/>
</dbReference>
<accession>A0A1I0DMN7</accession>
<keyword evidence="5" id="KW-1185">Reference proteome</keyword>
<gene>
    <name evidence="4" type="ORF">SAMN04487962_107163</name>
</gene>
<dbReference type="SUPFAM" id="SSF53850">
    <property type="entry name" value="Periplasmic binding protein-like II"/>
    <property type="match status" value="1"/>
</dbReference>
<evidence type="ECO:0000256" key="2">
    <source>
        <dbReference type="ARBA" id="ARBA00022729"/>
    </source>
</evidence>
<dbReference type="STRING" id="430453.SAMN04487962_107163"/>
<keyword evidence="2" id="KW-0732">Signal</keyword>
<dbReference type="PANTHER" id="PTHR35936:SF6">
    <property type="entry name" value="AMINO ACID ABC TRANSPORTER SUBSTRATE-BINDING PAAT FAMILY PROTEIN"/>
    <property type="match status" value="1"/>
</dbReference>
<evidence type="ECO:0000259" key="3">
    <source>
        <dbReference type="Pfam" id="PF00497"/>
    </source>
</evidence>
<name>A0A1I0DMN7_9GAMM</name>
<evidence type="ECO:0000313" key="4">
    <source>
        <dbReference type="EMBL" id="SET33756.1"/>
    </source>
</evidence>
<protein>
    <submittedName>
        <fullName evidence="4">Polar amino acid transport system substrate-binding protein</fullName>
    </submittedName>
</protein>
<dbReference type="EMBL" id="FOHZ01000007">
    <property type="protein sequence ID" value="SET33756.1"/>
    <property type="molecule type" value="Genomic_DNA"/>
</dbReference>
<dbReference type="Gene3D" id="3.40.190.10">
    <property type="entry name" value="Periplasmic binding protein-like II"/>
    <property type="match status" value="2"/>
</dbReference>
<reference evidence="5" key="1">
    <citation type="submission" date="2016-10" db="EMBL/GenBank/DDBJ databases">
        <authorList>
            <person name="Varghese N."/>
            <person name="Submissions S."/>
        </authorList>
    </citation>
    <scope>NUCLEOTIDE SEQUENCE [LARGE SCALE GENOMIC DNA]</scope>
    <source>
        <strain evidence="5">CGMCC 1.6489</strain>
    </source>
</reference>
<organism evidence="4 5">
    <name type="scientific">Marinobacter segnicrescens</name>
    <dbReference type="NCBI Taxonomy" id="430453"/>
    <lineage>
        <taxon>Bacteria</taxon>
        <taxon>Pseudomonadati</taxon>
        <taxon>Pseudomonadota</taxon>
        <taxon>Gammaproteobacteria</taxon>
        <taxon>Pseudomonadales</taxon>
        <taxon>Marinobacteraceae</taxon>
        <taxon>Marinobacter</taxon>
    </lineage>
</organism>